<name>A0A8T0IGJ3_CERPU</name>
<comment type="caution">
    <text evidence="1">The sequence shown here is derived from an EMBL/GenBank/DDBJ whole genome shotgun (WGS) entry which is preliminary data.</text>
</comment>
<dbReference type="Proteomes" id="UP000822688">
    <property type="component" value="Chromosome 4"/>
</dbReference>
<reference evidence="1" key="1">
    <citation type="submission" date="2020-06" db="EMBL/GenBank/DDBJ databases">
        <title>WGS assembly of Ceratodon purpureus strain R40.</title>
        <authorList>
            <person name="Carey S.B."/>
            <person name="Jenkins J."/>
            <person name="Shu S."/>
            <person name="Lovell J.T."/>
            <person name="Sreedasyam A."/>
            <person name="Maumus F."/>
            <person name="Tiley G.P."/>
            <person name="Fernandez-Pozo N."/>
            <person name="Barry K."/>
            <person name="Chen C."/>
            <person name="Wang M."/>
            <person name="Lipzen A."/>
            <person name="Daum C."/>
            <person name="Saski C.A."/>
            <person name="Payton A.C."/>
            <person name="Mcbreen J.C."/>
            <person name="Conrad R.E."/>
            <person name="Kollar L.M."/>
            <person name="Olsson S."/>
            <person name="Huttunen S."/>
            <person name="Landis J.B."/>
            <person name="Wickett N.J."/>
            <person name="Johnson M.G."/>
            <person name="Rensing S.A."/>
            <person name="Grimwood J."/>
            <person name="Schmutz J."/>
            <person name="Mcdaniel S.F."/>
        </authorList>
    </citation>
    <scope>NUCLEOTIDE SEQUENCE</scope>
    <source>
        <strain evidence="1">R40</strain>
    </source>
</reference>
<gene>
    <name evidence="1" type="ORF">KC19_4G263700</name>
</gene>
<sequence length="242" mass="27476">MKGDTKLTSHFRVRISHRPEFFPLVRILPVARSCQDHTSKKEELTEAITSPDKLIAGRWLHGSISQVNDTGGQGCFLRRPHNRCQLPSTVSKWRQLYTCNSKGRDTESIAQRICKELETSLMTRECNSRESCRQSRCSEQRILRSLLTTVRVPLLLSQSQPNNSTCARAFKSAPTTTNEYICGASAAKLDLLHPVNKQQHPLALRFVFENLNISNKLGTWRRRVGKCFKSSPTLLYSKSQTS</sequence>
<dbReference type="AlphaFoldDB" id="A0A8T0IGJ3"/>
<proteinExistence type="predicted"/>
<evidence type="ECO:0000313" key="1">
    <source>
        <dbReference type="EMBL" id="KAG0581593.1"/>
    </source>
</evidence>
<keyword evidence="2" id="KW-1185">Reference proteome</keyword>
<accession>A0A8T0IGJ3</accession>
<evidence type="ECO:0000313" key="2">
    <source>
        <dbReference type="Proteomes" id="UP000822688"/>
    </source>
</evidence>
<organism evidence="1 2">
    <name type="scientific">Ceratodon purpureus</name>
    <name type="common">Fire moss</name>
    <name type="synonym">Dicranum purpureum</name>
    <dbReference type="NCBI Taxonomy" id="3225"/>
    <lineage>
        <taxon>Eukaryota</taxon>
        <taxon>Viridiplantae</taxon>
        <taxon>Streptophyta</taxon>
        <taxon>Embryophyta</taxon>
        <taxon>Bryophyta</taxon>
        <taxon>Bryophytina</taxon>
        <taxon>Bryopsida</taxon>
        <taxon>Dicranidae</taxon>
        <taxon>Pseudoditrichales</taxon>
        <taxon>Ditrichaceae</taxon>
        <taxon>Ceratodon</taxon>
    </lineage>
</organism>
<dbReference type="EMBL" id="CM026424">
    <property type="protein sequence ID" value="KAG0581593.1"/>
    <property type="molecule type" value="Genomic_DNA"/>
</dbReference>
<protein>
    <submittedName>
        <fullName evidence="1">Uncharacterized protein</fullName>
    </submittedName>
</protein>